<sequence>MKANILFQNDEHTVLTFTDLVKGEGIQSNQMAIIREGHSAIFDPGGDLTYMPLSMAINKFVKVKDIDYIIATHQDPDIISSLDKWLMYSDAKIVISCLWERFVPHLVPGYMKEKAEGRLIAIPDQGMDIQLAHSVIKAIPAHFLHSVGNFQFYDPISKILFSGDAGASLVDTAPERPVRNFDKHVNKMLGFHQRYMVSNKICRLWVNMVRDMDVEIIVPQHGRPFVGKEMIGKFLDWFETLECGIDLMTQQNYTAP</sequence>
<dbReference type="CDD" id="cd07709">
    <property type="entry name" value="flavodiiron_proteins_MBL-fold"/>
    <property type="match status" value="1"/>
</dbReference>
<organism evidence="2">
    <name type="scientific">hydrothermal vent metagenome</name>
    <dbReference type="NCBI Taxonomy" id="652676"/>
    <lineage>
        <taxon>unclassified sequences</taxon>
        <taxon>metagenomes</taxon>
        <taxon>ecological metagenomes</taxon>
    </lineage>
</organism>
<gene>
    <name evidence="2" type="ORF">MNBD_GAMMA20-469</name>
</gene>
<dbReference type="InterPro" id="IPR045761">
    <property type="entry name" value="ODP_dom"/>
</dbReference>
<protein>
    <submittedName>
        <fullName evidence="2">CDP-abequose synthase</fullName>
    </submittedName>
</protein>
<feature type="domain" description="Metallo-beta-lactamase" evidence="1">
    <location>
        <begin position="27"/>
        <end position="221"/>
    </location>
</feature>
<dbReference type="Gene3D" id="3.60.15.10">
    <property type="entry name" value="Ribonuclease Z/Hydroxyacylglutathione hydrolase-like"/>
    <property type="match status" value="1"/>
</dbReference>
<reference evidence="2" key="1">
    <citation type="submission" date="2018-06" db="EMBL/GenBank/DDBJ databases">
        <authorList>
            <person name="Zhirakovskaya E."/>
        </authorList>
    </citation>
    <scope>NUCLEOTIDE SEQUENCE</scope>
</reference>
<dbReference type="AlphaFoldDB" id="A0A3B1A3R0"/>
<dbReference type="Pfam" id="PF19583">
    <property type="entry name" value="ODP"/>
    <property type="match status" value="1"/>
</dbReference>
<evidence type="ECO:0000259" key="1">
    <source>
        <dbReference type="SMART" id="SM00849"/>
    </source>
</evidence>
<proteinExistence type="predicted"/>
<dbReference type="SUPFAM" id="SSF56281">
    <property type="entry name" value="Metallo-hydrolase/oxidoreductase"/>
    <property type="match status" value="1"/>
</dbReference>
<accession>A0A3B1A3R0</accession>
<dbReference type="InterPro" id="IPR001279">
    <property type="entry name" value="Metallo-B-lactamas"/>
</dbReference>
<dbReference type="EMBL" id="UOFU01000198">
    <property type="protein sequence ID" value="VAX00396.1"/>
    <property type="molecule type" value="Genomic_DNA"/>
</dbReference>
<dbReference type="InterPro" id="IPR036866">
    <property type="entry name" value="RibonucZ/Hydroxyglut_hydro"/>
</dbReference>
<dbReference type="PANTHER" id="PTHR43041:SF1">
    <property type="entry name" value="METALLO-BETA-LACTAMASE DOMAIN-CONTAINING PROTEIN"/>
    <property type="match status" value="1"/>
</dbReference>
<evidence type="ECO:0000313" key="2">
    <source>
        <dbReference type="EMBL" id="VAX00396.1"/>
    </source>
</evidence>
<name>A0A3B1A3R0_9ZZZZ</name>
<dbReference type="PANTHER" id="PTHR43041">
    <property type="entry name" value="HYDROLASE, METALLO-BETA-LACTAMASE SUPERFAMILY"/>
    <property type="match status" value="1"/>
</dbReference>
<dbReference type="SMART" id="SM00849">
    <property type="entry name" value="Lactamase_B"/>
    <property type="match status" value="1"/>
</dbReference>